<dbReference type="EMBL" id="JAUJYN010000007">
    <property type="protein sequence ID" value="KAK1265812.1"/>
    <property type="molecule type" value="Genomic_DNA"/>
</dbReference>
<sequence>MASSSSSNKNNNNSNMDSLHDGRNLFKRLIINTARAPYRVVEMISLWLSHFTPQISFIHQILSMSDPEMDLVPVEAELILDSLLPGHSSSDDDNDVPITAVFEGISDILSSLRSMVSEDLVTRMNGLNVSYRVGGLQIKANNEARSSDAFGDECREYAAIEWDRVLYANGVGYDPWEFKLGGTGNRREAFMGEKKKIEEVNENKQEAKEEEKKKEIKQKDK</sequence>
<proteinExistence type="predicted"/>
<feature type="region of interest" description="Disordered" evidence="1">
    <location>
        <begin position="200"/>
        <end position="221"/>
    </location>
</feature>
<reference evidence="2" key="1">
    <citation type="journal article" date="2023" name="Nat. Commun.">
        <title>Diploid and tetraploid genomes of Acorus and the evolution of monocots.</title>
        <authorList>
            <person name="Ma L."/>
            <person name="Liu K.W."/>
            <person name="Li Z."/>
            <person name="Hsiao Y.Y."/>
            <person name="Qi Y."/>
            <person name="Fu T."/>
            <person name="Tang G.D."/>
            <person name="Zhang D."/>
            <person name="Sun W.H."/>
            <person name="Liu D.K."/>
            <person name="Li Y."/>
            <person name="Chen G.Z."/>
            <person name="Liu X.D."/>
            <person name="Liao X.Y."/>
            <person name="Jiang Y.T."/>
            <person name="Yu X."/>
            <person name="Hao Y."/>
            <person name="Huang J."/>
            <person name="Zhao X.W."/>
            <person name="Ke S."/>
            <person name="Chen Y.Y."/>
            <person name="Wu W.L."/>
            <person name="Hsu J.L."/>
            <person name="Lin Y.F."/>
            <person name="Huang M.D."/>
            <person name="Li C.Y."/>
            <person name="Huang L."/>
            <person name="Wang Z.W."/>
            <person name="Zhao X."/>
            <person name="Zhong W.Y."/>
            <person name="Peng D.H."/>
            <person name="Ahmad S."/>
            <person name="Lan S."/>
            <person name="Zhang J.S."/>
            <person name="Tsai W.C."/>
            <person name="Van de Peer Y."/>
            <person name="Liu Z.J."/>
        </authorList>
    </citation>
    <scope>NUCLEOTIDE SEQUENCE</scope>
    <source>
        <strain evidence="2">SCP</strain>
    </source>
</reference>
<evidence type="ECO:0000256" key="1">
    <source>
        <dbReference type="SAM" id="MobiDB-lite"/>
    </source>
</evidence>
<dbReference type="AlphaFoldDB" id="A0AAV9ANS3"/>
<protein>
    <submittedName>
        <fullName evidence="2">Uncharacterized protein</fullName>
    </submittedName>
</protein>
<accession>A0AAV9ANS3</accession>
<organism evidence="2 3">
    <name type="scientific">Acorus gramineus</name>
    <name type="common">Dwarf sweet flag</name>
    <dbReference type="NCBI Taxonomy" id="55184"/>
    <lineage>
        <taxon>Eukaryota</taxon>
        <taxon>Viridiplantae</taxon>
        <taxon>Streptophyta</taxon>
        <taxon>Embryophyta</taxon>
        <taxon>Tracheophyta</taxon>
        <taxon>Spermatophyta</taxon>
        <taxon>Magnoliopsida</taxon>
        <taxon>Liliopsida</taxon>
        <taxon>Acoraceae</taxon>
        <taxon>Acorus</taxon>
    </lineage>
</organism>
<keyword evidence="3" id="KW-1185">Reference proteome</keyword>
<evidence type="ECO:0000313" key="2">
    <source>
        <dbReference type="EMBL" id="KAK1265812.1"/>
    </source>
</evidence>
<name>A0AAV9ANS3_ACOGR</name>
<gene>
    <name evidence="2" type="ORF">QJS04_geneDACA016654</name>
</gene>
<comment type="caution">
    <text evidence="2">The sequence shown here is derived from an EMBL/GenBank/DDBJ whole genome shotgun (WGS) entry which is preliminary data.</text>
</comment>
<evidence type="ECO:0000313" key="3">
    <source>
        <dbReference type="Proteomes" id="UP001179952"/>
    </source>
</evidence>
<dbReference type="Proteomes" id="UP001179952">
    <property type="component" value="Unassembled WGS sequence"/>
</dbReference>
<reference evidence="2" key="2">
    <citation type="submission" date="2023-06" db="EMBL/GenBank/DDBJ databases">
        <authorList>
            <person name="Ma L."/>
            <person name="Liu K.-W."/>
            <person name="Li Z."/>
            <person name="Hsiao Y.-Y."/>
            <person name="Qi Y."/>
            <person name="Fu T."/>
            <person name="Tang G."/>
            <person name="Zhang D."/>
            <person name="Sun W.-H."/>
            <person name="Liu D.-K."/>
            <person name="Li Y."/>
            <person name="Chen G.-Z."/>
            <person name="Liu X.-D."/>
            <person name="Liao X.-Y."/>
            <person name="Jiang Y.-T."/>
            <person name="Yu X."/>
            <person name="Hao Y."/>
            <person name="Huang J."/>
            <person name="Zhao X.-W."/>
            <person name="Ke S."/>
            <person name="Chen Y.-Y."/>
            <person name="Wu W.-L."/>
            <person name="Hsu J.-L."/>
            <person name="Lin Y.-F."/>
            <person name="Huang M.-D."/>
            <person name="Li C.-Y."/>
            <person name="Huang L."/>
            <person name="Wang Z.-W."/>
            <person name="Zhao X."/>
            <person name="Zhong W.-Y."/>
            <person name="Peng D.-H."/>
            <person name="Ahmad S."/>
            <person name="Lan S."/>
            <person name="Zhang J.-S."/>
            <person name="Tsai W.-C."/>
            <person name="Van De Peer Y."/>
            <person name="Liu Z.-J."/>
        </authorList>
    </citation>
    <scope>NUCLEOTIDE SEQUENCE</scope>
    <source>
        <strain evidence="2">SCP</strain>
        <tissue evidence="2">Leaves</tissue>
    </source>
</reference>